<keyword evidence="6" id="KW-1185">Reference proteome</keyword>
<dbReference type="Proteomes" id="UP000276029">
    <property type="component" value="Unassembled WGS sequence"/>
</dbReference>
<evidence type="ECO:0000313" key="5">
    <source>
        <dbReference type="Proteomes" id="UP000275727"/>
    </source>
</evidence>
<dbReference type="GO" id="GO:0003697">
    <property type="term" value="F:single-stranded DNA binding"/>
    <property type="evidence" value="ECO:0007669"/>
    <property type="project" value="InterPro"/>
</dbReference>
<dbReference type="RefSeq" id="WP_121053841.1">
    <property type="nucleotide sequence ID" value="NZ_AP018711.1"/>
</dbReference>
<dbReference type="InterPro" id="IPR013610">
    <property type="entry name" value="ArdC_N"/>
</dbReference>
<reference evidence="4 6" key="2">
    <citation type="submission" date="2018-10" db="EMBL/GenBank/DDBJ databases">
        <title>Genomic Encyclopedia of Type Strains, Phase IV (KMG-IV): sequencing the most valuable type-strain genomes for metagenomic binning, comparative biology and taxonomic classification.</title>
        <authorList>
            <person name="Goeker M."/>
        </authorList>
    </citation>
    <scope>NUCLEOTIDE SEQUENCE [LARGE SCALE GENOMIC DNA]</scope>
    <source>
        <strain evidence="4 6">DSM 19791</strain>
    </source>
</reference>
<dbReference type="Proteomes" id="UP000275727">
    <property type="component" value="Chromosome"/>
</dbReference>
<dbReference type="Pfam" id="PF08401">
    <property type="entry name" value="ArdcN"/>
    <property type="match status" value="1"/>
</dbReference>
<feature type="domain" description="Polyvalent protein metallopeptidase" evidence="2">
    <location>
        <begin position="167"/>
        <end position="290"/>
    </location>
</feature>
<gene>
    <name evidence="4" type="ORF">DFR51_3758</name>
    <name evidence="3" type="ORF">SmB9_38030</name>
</gene>
<evidence type="ECO:0000313" key="3">
    <source>
        <dbReference type="EMBL" id="BBE36145.1"/>
    </source>
</evidence>
<dbReference type="AlphaFoldDB" id="A0AAD1G2X5"/>
<evidence type="ECO:0000313" key="4">
    <source>
        <dbReference type="EMBL" id="RKS84316.1"/>
    </source>
</evidence>
<dbReference type="EMBL" id="RBWX01000015">
    <property type="protein sequence ID" value="RKS84316.1"/>
    <property type="molecule type" value="Genomic_DNA"/>
</dbReference>
<dbReference type="InterPro" id="IPR041459">
    <property type="entry name" value="MPTase-PolyVal"/>
</dbReference>
<proteinExistence type="predicted"/>
<sequence>MRQPSRRSTRGDDAPRAARGDLYDAVTRRIIAELEAGRVPWVQPWEAGGAAPGLPRNALTGRAYSGINILILWSALTENGWRAHAWLTFRQALAAGGSVRKGARGTCIVYADRFTPNTEAEKTGSGDAPKTIAFLRRFTVFNIDQCEGLRADLAPDPAPLADDEILPQAEALIAASGIDVRIGGDRAFYAPAEDVVQLPPRRAFFDPVNFYSVALHELTHATGHKARLDRQILNRFGTKDYAREELVAEMGSAFLCSALGIAPTVRHADYLGAWLDVLRADNREIFRAASAASKAADWLRARHGAREAHAA</sequence>
<dbReference type="InterPro" id="IPR017113">
    <property type="entry name" value="Antirestriction_ArdC"/>
</dbReference>
<evidence type="ECO:0000259" key="2">
    <source>
        <dbReference type="Pfam" id="PF18818"/>
    </source>
</evidence>
<protein>
    <submittedName>
        <fullName evidence="3">Antirepressor</fullName>
    </submittedName>
    <submittedName>
        <fullName evidence="4">Antirestriction protein ArdC</fullName>
    </submittedName>
</protein>
<accession>A0AAD1G2X5</accession>
<feature type="domain" description="N-terminal" evidence="1">
    <location>
        <begin position="21"/>
        <end position="141"/>
    </location>
</feature>
<dbReference type="KEGG" id="smic:SmB9_38030"/>
<dbReference type="PIRSF" id="PIRSF037112">
    <property type="entry name" value="Antirestriction_ArdC"/>
    <property type="match status" value="1"/>
</dbReference>
<dbReference type="Pfam" id="PF18818">
    <property type="entry name" value="MPTase-PolyVal"/>
    <property type="match status" value="1"/>
</dbReference>
<evidence type="ECO:0000313" key="6">
    <source>
        <dbReference type="Proteomes" id="UP000276029"/>
    </source>
</evidence>
<reference evidence="3 5" key="1">
    <citation type="submission" date="2018-06" db="EMBL/GenBank/DDBJ databases">
        <title>Complete Genome Sequence of the Microcystin-Degrading Bacterium Sphingosinicella microcystinivorans Strain B-9.</title>
        <authorList>
            <person name="Jin H."/>
            <person name="Nishizawa T."/>
            <person name="Guo Y."/>
            <person name="Nishizawa A."/>
            <person name="Park H."/>
            <person name="Kato H."/>
            <person name="Tsuji K."/>
            <person name="Harada K."/>
        </authorList>
    </citation>
    <scope>NUCLEOTIDE SEQUENCE [LARGE SCALE GENOMIC DNA]</scope>
    <source>
        <strain evidence="3 5">B9</strain>
    </source>
</reference>
<evidence type="ECO:0000259" key="1">
    <source>
        <dbReference type="Pfam" id="PF08401"/>
    </source>
</evidence>
<organism evidence="3 5">
    <name type="scientific">Sphingosinicella microcystinivorans</name>
    <dbReference type="NCBI Taxonomy" id="335406"/>
    <lineage>
        <taxon>Bacteria</taxon>
        <taxon>Pseudomonadati</taxon>
        <taxon>Pseudomonadota</taxon>
        <taxon>Alphaproteobacteria</taxon>
        <taxon>Sphingomonadales</taxon>
        <taxon>Sphingosinicellaceae</taxon>
        <taxon>Sphingosinicella</taxon>
    </lineage>
</organism>
<dbReference type="EMBL" id="AP018711">
    <property type="protein sequence ID" value="BBE36145.1"/>
    <property type="molecule type" value="Genomic_DNA"/>
</dbReference>
<name>A0AAD1G2X5_SPHMI</name>